<sequence>MSKAELIDDHVSAQQCKRAVTALLDHALKHQQKREESELLPGKEQHVWLQVAVKQMQPEKKIKPFKIPIKYPLVDPRTTPVCLITKDPQREYKNLLEANGIKFISRVVGIEKLKGKFKPFEARRLLLKENGLFLADERVVPLLPKLLGKAFFAAKKQPIPVCLTRKDLKGELERAISSTYMHQNKGTCVSIKVGVISQTAPQVLANLKTALPSIVKAIKGEWDNVQSLSIKTNSSVALPIWSCDLGVEEGARWDGLVADDGSESDDEESDSDEGKVEDMEIDVEVPKKGASKDPKGKKRSADEEESEKPKKKKVKAAAAPEAVETTVAIPSPKATKVQLCLLPKSLPLTTPVDDRSHCPSCSACTIIKKAPTIYRRQSPFIL</sequence>
<evidence type="ECO:0000313" key="1">
    <source>
        <dbReference type="EMBL" id="KAI0060377.1"/>
    </source>
</evidence>
<dbReference type="Proteomes" id="UP000814140">
    <property type="component" value="Unassembled WGS sequence"/>
</dbReference>
<organism evidence="1 2">
    <name type="scientific">Artomyces pyxidatus</name>
    <dbReference type="NCBI Taxonomy" id="48021"/>
    <lineage>
        <taxon>Eukaryota</taxon>
        <taxon>Fungi</taxon>
        <taxon>Dikarya</taxon>
        <taxon>Basidiomycota</taxon>
        <taxon>Agaricomycotina</taxon>
        <taxon>Agaricomycetes</taxon>
        <taxon>Russulales</taxon>
        <taxon>Auriscalpiaceae</taxon>
        <taxon>Artomyces</taxon>
    </lineage>
</organism>
<evidence type="ECO:0000313" key="2">
    <source>
        <dbReference type="Proteomes" id="UP000814140"/>
    </source>
</evidence>
<reference evidence="1" key="2">
    <citation type="journal article" date="2022" name="New Phytol.">
        <title>Evolutionary transition to the ectomycorrhizal habit in the genomes of a hyperdiverse lineage of mushroom-forming fungi.</title>
        <authorList>
            <person name="Looney B."/>
            <person name="Miyauchi S."/>
            <person name="Morin E."/>
            <person name="Drula E."/>
            <person name="Courty P.E."/>
            <person name="Kohler A."/>
            <person name="Kuo A."/>
            <person name="LaButti K."/>
            <person name="Pangilinan J."/>
            <person name="Lipzen A."/>
            <person name="Riley R."/>
            <person name="Andreopoulos W."/>
            <person name="He G."/>
            <person name="Johnson J."/>
            <person name="Nolan M."/>
            <person name="Tritt A."/>
            <person name="Barry K.W."/>
            <person name="Grigoriev I.V."/>
            <person name="Nagy L.G."/>
            <person name="Hibbett D."/>
            <person name="Henrissat B."/>
            <person name="Matheny P.B."/>
            <person name="Labbe J."/>
            <person name="Martin F.M."/>
        </authorList>
    </citation>
    <scope>NUCLEOTIDE SEQUENCE</scope>
    <source>
        <strain evidence="1">HHB10654</strain>
    </source>
</reference>
<keyword evidence="2" id="KW-1185">Reference proteome</keyword>
<keyword evidence="1" id="KW-0687">Ribonucleoprotein</keyword>
<keyword evidence="1" id="KW-0689">Ribosomal protein</keyword>
<accession>A0ACB8SW06</accession>
<reference evidence="1" key="1">
    <citation type="submission" date="2021-03" db="EMBL/GenBank/DDBJ databases">
        <authorList>
            <consortium name="DOE Joint Genome Institute"/>
            <person name="Ahrendt S."/>
            <person name="Looney B.P."/>
            <person name="Miyauchi S."/>
            <person name="Morin E."/>
            <person name="Drula E."/>
            <person name="Courty P.E."/>
            <person name="Chicoki N."/>
            <person name="Fauchery L."/>
            <person name="Kohler A."/>
            <person name="Kuo A."/>
            <person name="Labutti K."/>
            <person name="Pangilinan J."/>
            <person name="Lipzen A."/>
            <person name="Riley R."/>
            <person name="Andreopoulos W."/>
            <person name="He G."/>
            <person name="Johnson J."/>
            <person name="Barry K.W."/>
            <person name="Grigoriev I.V."/>
            <person name="Nagy L."/>
            <person name="Hibbett D."/>
            <person name="Henrissat B."/>
            <person name="Matheny P.B."/>
            <person name="Labbe J."/>
            <person name="Martin F."/>
        </authorList>
    </citation>
    <scope>NUCLEOTIDE SEQUENCE</scope>
    <source>
        <strain evidence="1">HHB10654</strain>
    </source>
</reference>
<gene>
    <name evidence="1" type="ORF">BV25DRAFT_1807538</name>
</gene>
<protein>
    <submittedName>
        <fullName evidence="1">Ribosomal protein L1</fullName>
    </submittedName>
</protein>
<dbReference type="EMBL" id="MU277219">
    <property type="protein sequence ID" value="KAI0060377.1"/>
    <property type="molecule type" value="Genomic_DNA"/>
</dbReference>
<proteinExistence type="predicted"/>
<comment type="caution">
    <text evidence="1">The sequence shown here is derived from an EMBL/GenBank/DDBJ whole genome shotgun (WGS) entry which is preliminary data.</text>
</comment>
<name>A0ACB8SW06_9AGAM</name>